<gene>
    <name evidence="2" type="ORF">Dthio_PD3798</name>
</gene>
<dbReference type="PANTHER" id="PTHR35586:SF1">
    <property type="entry name" value="SLL1691 PROTEIN"/>
    <property type="match status" value="1"/>
</dbReference>
<dbReference type="eggNOG" id="COG5464">
    <property type="taxonomic scope" value="Bacteria"/>
</dbReference>
<dbReference type="Proteomes" id="UP000005496">
    <property type="component" value="Unassembled WGS sequence"/>
</dbReference>
<dbReference type="InterPro" id="IPR025587">
    <property type="entry name" value="DUF4351"/>
</dbReference>
<evidence type="ECO:0000259" key="1">
    <source>
        <dbReference type="Pfam" id="PF14261"/>
    </source>
</evidence>
<dbReference type="EMBL" id="ACJN02000001">
    <property type="protein sequence ID" value="EFI36332.1"/>
    <property type="molecule type" value="Genomic_DNA"/>
</dbReference>
<accession>D6SKC9</accession>
<evidence type="ECO:0000313" key="2">
    <source>
        <dbReference type="EMBL" id="EFI36332.1"/>
    </source>
</evidence>
<dbReference type="Pfam" id="PF14261">
    <property type="entry name" value="DUF4351"/>
    <property type="match status" value="1"/>
</dbReference>
<dbReference type="PANTHER" id="PTHR35586">
    <property type="entry name" value="SLL1691 PROTEIN"/>
    <property type="match status" value="1"/>
</dbReference>
<comment type="caution">
    <text evidence="2">The sequence shown here is derived from an EMBL/GenBank/DDBJ whole genome shotgun (WGS) entry which is preliminary data.</text>
</comment>
<feature type="domain" description="DUF4351" evidence="1">
    <location>
        <begin position="260"/>
        <end position="313"/>
    </location>
</feature>
<proteinExistence type="predicted"/>
<evidence type="ECO:0000313" key="3">
    <source>
        <dbReference type="Proteomes" id="UP000005496"/>
    </source>
</evidence>
<reference evidence="2" key="1">
    <citation type="submission" date="2010-05" db="EMBL/GenBank/DDBJ databases">
        <title>The draft genome of Desulfonatronospira thiodismutans ASO3-1.</title>
        <authorList>
            <consortium name="US DOE Joint Genome Institute (JGI-PGF)"/>
            <person name="Lucas S."/>
            <person name="Copeland A."/>
            <person name="Lapidus A."/>
            <person name="Cheng J.-F."/>
            <person name="Bruce D."/>
            <person name="Goodwin L."/>
            <person name="Pitluck S."/>
            <person name="Chertkov O."/>
            <person name="Brettin T."/>
            <person name="Detter J.C."/>
            <person name="Han C."/>
            <person name="Land M.L."/>
            <person name="Hauser L."/>
            <person name="Kyrpides N."/>
            <person name="Mikhailova N."/>
            <person name="Muyzer G."/>
            <person name="Woyke T."/>
        </authorList>
    </citation>
    <scope>NUCLEOTIDE SEQUENCE [LARGE SCALE GENOMIC DNA]</scope>
    <source>
        <strain evidence="2">ASO3-1</strain>
    </source>
</reference>
<sequence>MNPLRELPGIWFTKLNKEFYFPGIFADIDWSSGYDFLDKELQQVTKDAELGRRYVDKLVRVRRLSGDEGWVCVHIEVQGEAEDVFARRMFTYHYRLFDQYDKPLASLAVLADTSPGWHPDSFGYELYGCRMRFDFPAVKLLDWESEIDQLLESDNAFALVTAAHLLTKKTQGKPEERYAAKIRLIRILFARGWDRQRILDLFKVLDWLMSLPEDLESKIFSDIRQIEEEYQMPYVTSIERIALKKGMQEGIEKGMQQGMQQGMQKGEAQLLLRQLALKFGPIPEDKQRLIESADSQKLRQWSERILTAQSMDEVLNDS</sequence>
<keyword evidence="3" id="KW-1185">Reference proteome</keyword>
<dbReference type="OrthoDB" id="5471560at2"/>
<protein>
    <submittedName>
        <fullName evidence="2">Conserved hypothetical cytosolic protein</fullName>
    </submittedName>
</protein>
<organism evidence="2 3">
    <name type="scientific">Desulfonatronospira thiodismutans ASO3-1</name>
    <dbReference type="NCBI Taxonomy" id="555779"/>
    <lineage>
        <taxon>Bacteria</taxon>
        <taxon>Pseudomonadati</taxon>
        <taxon>Thermodesulfobacteriota</taxon>
        <taxon>Desulfovibrionia</taxon>
        <taxon>Desulfovibrionales</taxon>
        <taxon>Desulfonatronovibrionaceae</taxon>
        <taxon>Desulfonatronospira</taxon>
    </lineage>
</organism>
<name>D6SKC9_9BACT</name>
<dbReference type="AlphaFoldDB" id="D6SKC9"/>